<dbReference type="EMBL" id="BRYA01000334">
    <property type="protein sequence ID" value="GMI47187.1"/>
    <property type="molecule type" value="Genomic_DNA"/>
</dbReference>
<dbReference type="Gene3D" id="2.60.120.650">
    <property type="entry name" value="Cupin"/>
    <property type="match status" value="1"/>
</dbReference>
<organism evidence="3 4">
    <name type="scientific">Triparma columacea</name>
    <dbReference type="NCBI Taxonomy" id="722753"/>
    <lineage>
        <taxon>Eukaryota</taxon>
        <taxon>Sar</taxon>
        <taxon>Stramenopiles</taxon>
        <taxon>Ochrophyta</taxon>
        <taxon>Bolidophyceae</taxon>
        <taxon>Parmales</taxon>
        <taxon>Triparmaceae</taxon>
        <taxon>Triparma</taxon>
    </lineage>
</organism>
<evidence type="ECO:0000259" key="2">
    <source>
        <dbReference type="PROSITE" id="PS51184"/>
    </source>
</evidence>
<evidence type="ECO:0000313" key="4">
    <source>
        <dbReference type="Proteomes" id="UP001165065"/>
    </source>
</evidence>
<feature type="chain" id="PRO_5040882490" description="JmjC domain-containing protein" evidence="1">
    <location>
        <begin position="17"/>
        <end position="321"/>
    </location>
</feature>
<feature type="signal peptide" evidence="1">
    <location>
        <begin position="1"/>
        <end position="16"/>
    </location>
</feature>
<dbReference type="SUPFAM" id="SSF51197">
    <property type="entry name" value="Clavaminate synthase-like"/>
    <property type="match status" value="1"/>
</dbReference>
<dbReference type="PANTHER" id="PTHR12461">
    <property type="entry name" value="HYPOXIA-INDUCIBLE FACTOR 1 ALPHA INHIBITOR-RELATED"/>
    <property type="match status" value="1"/>
</dbReference>
<proteinExistence type="predicted"/>
<protein>
    <recommendedName>
        <fullName evidence="2">JmjC domain-containing protein</fullName>
    </recommendedName>
</protein>
<dbReference type="Proteomes" id="UP001165065">
    <property type="component" value="Unassembled WGS sequence"/>
</dbReference>
<reference evidence="4" key="1">
    <citation type="journal article" date="2023" name="Commun. Biol.">
        <title>Genome analysis of Parmales, the sister group of diatoms, reveals the evolutionary specialization of diatoms from phago-mixotrophs to photoautotrophs.</title>
        <authorList>
            <person name="Ban H."/>
            <person name="Sato S."/>
            <person name="Yoshikawa S."/>
            <person name="Yamada K."/>
            <person name="Nakamura Y."/>
            <person name="Ichinomiya M."/>
            <person name="Sato N."/>
            <person name="Blanc-Mathieu R."/>
            <person name="Endo H."/>
            <person name="Kuwata A."/>
            <person name="Ogata H."/>
        </authorList>
    </citation>
    <scope>NUCLEOTIDE SEQUENCE [LARGE SCALE GENOMIC DNA]</scope>
</reference>
<evidence type="ECO:0000313" key="3">
    <source>
        <dbReference type="EMBL" id="GMI47187.1"/>
    </source>
</evidence>
<dbReference type="AlphaFoldDB" id="A0A9W7LF07"/>
<sequence length="321" mass="36570">MPSFSALLSSLVAVIAFFAYNFDNIAPESNKKFNFQTLWHQRFLFLPKITPINRVSYSDKLFDIDAIYKAGVPTLITDTTNILTSAPHAWSKQYVKSALEKNNSVVEDFRVILTENKFIRGTDLNRKRTNVKHRQEALEWLLGDSLLAEHPELTCYVGLVDLQDVEDLKRDAEVGLPSFMFKAKSKAGHSIPYTDGVSELGLWVGSGDIDSGLHYDHNSGGFMYLVQGSKQVMMFPQSDKPYLYMSQRTGHTMESTLFLGELLERPFRKNVFQYLNLWFTYPHSATMVPGDVLYIPHEWFHEIYSTGMTMGVSSWVNIAHG</sequence>
<dbReference type="Pfam" id="PF13621">
    <property type="entry name" value="Cupin_8"/>
    <property type="match status" value="1"/>
</dbReference>
<evidence type="ECO:0000256" key="1">
    <source>
        <dbReference type="SAM" id="SignalP"/>
    </source>
</evidence>
<keyword evidence="4" id="KW-1185">Reference proteome</keyword>
<dbReference type="PANTHER" id="PTHR12461:SF105">
    <property type="entry name" value="HYPOXIA-INDUCIBLE FACTOR 1-ALPHA INHIBITOR"/>
    <property type="match status" value="1"/>
</dbReference>
<dbReference type="PROSITE" id="PS51184">
    <property type="entry name" value="JMJC"/>
    <property type="match status" value="1"/>
</dbReference>
<accession>A0A9W7LF07</accession>
<gene>
    <name evidence="3" type="ORF">TrCOL_g5644</name>
</gene>
<dbReference type="InterPro" id="IPR003347">
    <property type="entry name" value="JmjC_dom"/>
</dbReference>
<dbReference type="InterPro" id="IPR041667">
    <property type="entry name" value="Cupin_8"/>
</dbReference>
<dbReference type="OrthoDB" id="44887at2759"/>
<name>A0A9W7LF07_9STRA</name>
<keyword evidence="1" id="KW-0732">Signal</keyword>
<feature type="domain" description="JmjC" evidence="2">
    <location>
        <begin position="180"/>
        <end position="321"/>
    </location>
</feature>
<comment type="caution">
    <text evidence="3">The sequence shown here is derived from an EMBL/GenBank/DDBJ whole genome shotgun (WGS) entry which is preliminary data.</text>
</comment>